<proteinExistence type="predicted"/>
<dbReference type="Proteomes" id="UP001270362">
    <property type="component" value="Unassembled WGS sequence"/>
</dbReference>
<protein>
    <submittedName>
        <fullName evidence="2">Uncharacterized protein</fullName>
    </submittedName>
</protein>
<keyword evidence="3" id="KW-1185">Reference proteome</keyword>
<name>A0AAE1CG74_9PEZI</name>
<evidence type="ECO:0000313" key="3">
    <source>
        <dbReference type="Proteomes" id="UP001270362"/>
    </source>
</evidence>
<evidence type="ECO:0000256" key="1">
    <source>
        <dbReference type="SAM" id="MobiDB-lite"/>
    </source>
</evidence>
<reference evidence="2" key="1">
    <citation type="journal article" date="2023" name="Mol. Phylogenet. Evol.">
        <title>Genome-scale phylogeny and comparative genomics of the fungal order Sordariales.</title>
        <authorList>
            <person name="Hensen N."/>
            <person name="Bonometti L."/>
            <person name="Westerberg I."/>
            <person name="Brannstrom I.O."/>
            <person name="Guillou S."/>
            <person name="Cros-Aarteil S."/>
            <person name="Calhoun S."/>
            <person name="Haridas S."/>
            <person name="Kuo A."/>
            <person name="Mondo S."/>
            <person name="Pangilinan J."/>
            <person name="Riley R."/>
            <person name="LaButti K."/>
            <person name="Andreopoulos B."/>
            <person name="Lipzen A."/>
            <person name="Chen C."/>
            <person name="Yan M."/>
            <person name="Daum C."/>
            <person name="Ng V."/>
            <person name="Clum A."/>
            <person name="Steindorff A."/>
            <person name="Ohm R.A."/>
            <person name="Martin F."/>
            <person name="Silar P."/>
            <person name="Natvig D.O."/>
            <person name="Lalanne C."/>
            <person name="Gautier V."/>
            <person name="Ament-Velasquez S.L."/>
            <person name="Kruys A."/>
            <person name="Hutchinson M.I."/>
            <person name="Powell A.J."/>
            <person name="Barry K."/>
            <person name="Miller A.N."/>
            <person name="Grigoriev I.V."/>
            <person name="Debuchy R."/>
            <person name="Gladieux P."/>
            <person name="Hiltunen Thoren M."/>
            <person name="Johannesson H."/>
        </authorList>
    </citation>
    <scope>NUCLEOTIDE SEQUENCE</scope>
    <source>
        <strain evidence="2">CBS 314.62</strain>
    </source>
</reference>
<reference evidence="2" key="2">
    <citation type="submission" date="2023-06" db="EMBL/GenBank/DDBJ databases">
        <authorList>
            <consortium name="Lawrence Berkeley National Laboratory"/>
            <person name="Haridas S."/>
            <person name="Hensen N."/>
            <person name="Bonometti L."/>
            <person name="Westerberg I."/>
            <person name="Brannstrom I.O."/>
            <person name="Guillou S."/>
            <person name="Cros-Aarteil S."/>
            <person name="Calhoun S."/>
            <person name="Kuo A."/>
            <person name="Mondo S."/>
            <person name="Pangilinan J."/>
            <person name="Riley R."/>
            <person name="Labutti K."/>
            <person name="Andreopoulos B."/>
            <person name="Lipzen A."/>
            <person name="Chen C."/>
            <person name="Yanf M."/>
            <person name="Daum C."/>
            <person name="Ng V."/>
            <person name="Clum A."/>
            <person name="Steindorff A."/>
            <person name="Ohm R."/>
            <person name="Martin F."/>
            <person name="Silar P."/>
            <person name="Natvig D."/>
            <person name="Lalanne C."/>
            <person name="Gautier V."/>
            <person name="Ament-Velasquez S.L."/>
            <person name="Kruys A."/>
            <person name="Hutchinson M.I."/>
            <person name="Powell A.J."/>
            <person name="Barry K."/>
            <person name="Miller A.N."/>
            <person name="Grigoriev I.V."/>
            <person name="Debuchy R."/>
            <person name="Gladieux P."/>
            <person name="Thoren M.H."/>
            <person name="Johannesson H."/>
        </authorList>
    </citation>
    <scope>NUCLEOTIDE SEQUENCE</scope>
    <source>
        <strain evidence="2">CBS 314.62</strain>
    </source>
</reference>
<organism evidence="2 3">
    <name type="scientific">Podospora appendiculata</name>
    <dbReference type="NCBI Taxonomy" id="314037"/>
    <lineage>
        <taxon>Eukaryota</taxon>
        <taxon>Fungi</taxon>
        <taxon>Dikarya</taxon>
        <taxon>Ascomycota</taxon>
        <taxon>Pezizomycotina</taxon>
        <taxon>Sordariomycetes</taxon>
        <taxon>Sordariomycetidae</taxon>
        <taxon>Sordariales</taxon>
        <taxon>Podosporaceae</taxon>
        <taxon>Podospora</taxon>
    </lineage>
</organism>
<gene>
    <name evidence="2" type="ORF">B0T22DRAFT_449799</name>
</gene>
<accession>A0AAE1CG74</accession>
<feature type="region of interest" description="Disordered" evidence="1">
    <location>
        <begin position="23"/>
        <end position="58"/>
    </location>
</feature>
<feature type="compositionally biased region" description="Polar residues" evidence="1">
    <location>
        <begin position="89"/>
        <end position="112"/>
    </location>
</feature>
<sequence>MRAVICDLPSPMDINNFTTTAFRAPAQDFPPPKPQPFHQRRNTNASKPSRPESLPHRFIPAQRSSQPILLTRPQSHLYISPRSPGSCHNLESSFTVQPSRSPASPTSTQQPRQEAALPQLHRTRAIHYTRGRAQRIRPRLRSIDSTVTHEQNDASRLPSATAGGVDDQVKMVIPQPAAQTYTILDTPIVQEYEARQSAALRDLMRLVDACAEQDAGGTERGLWLLRAAESSVVEKERFGDGDTDSLPRQERDVGGAWWRVFEQDRESD</sequence>
<dbReference type="EMBL" id="JAULSO010000001">
    <property type="protein sequence ID" value="KAK3693431.1"/>
    <property type="molecule type" value="Genomic_DNA"/>
</dbReference>
<evidence type="ECO:0000313" key="2">
    <source>
        <dbReference type="EMBL" id="KAK3693431.1"/>
    </source>
</evidence>
<dbReference type="AlphaFoldDB" id="A0AAE1CG74"/>
<comment type="caution">
    <text evidence="2">The sequence shown here is derived from an EMBL/GenBank/DDBJ whole genome shotgun (WGS) entry which is preliminary data.</text>
</comment>
<feature type="region of interest" description="Disordered" evidence="1">
    <location>
        <begin position="77"/>
        <end position="120"/>
    </location>
</feature>